<dbReference type="Pfam" id="PF13661">
    <property type="entry name" value="2OG-FeII_Oxy_4"/>
    <property type="match status" value="1"/>
</dbReference>
<dbReference type="OMA" id="GWYHIPQ"/>
<dbReference type="PROSITE" id="PS51471">
    <property type="entry name" value="FE2OG_OXY"/>
    <property type="match status" value="1"/>
</dbReference>
<dbReference type="Gene3D" id="2.60.120.620">
    <property type="entry name" value="q2cbj1_9rhob like domain"/>
    <property type="match status" value="1"/>
</dbReference>
<dbReference type="Gene3D" id="3.60.130.20">
    <property type="entry name" value="Oxoglutarate/iron-dependent oxygenase, C-terminal degradation domain"/>
    <property type="match status" value="1"/>
</dbReference>
<reference evidence="11 12" key="1">
    <citation type="submission" date="2016-02" db="EMBL/GenBank/DDBJ databases">
        <title>Genome analysis of coral dinoflagellate symbionts highlights evolutionary adaptations to a symbiotic lifestyle.</title>
        <authorList>
            <person name="Aranda M."/>
            <person name="Li Y."/>
            <person name="Liew Y.J."/>
            <person name="Baumgarten S."/>
            <person name="Simakov O."/>
            <person name="Wilson M."/>
            <person name="Piel J."/>
            <person name="Ashoor H."/>
            <person name="Bougouffa S."/>
            <person name="Bajic V.B."/>
            <person name="Ryu T."/>
            <person name="Ravasi T."/>
            <person name="Bayer T."/>
            <person name="Micklem G."/>
            <person name="Kim H."/>
            <person name="Bhak J."/>
            <person name="Lajeunesse T.C."/>
            <person name="Voolstra C.R."/>
        </authorList>
    </citation>
    <scope>NUCLEOTIDE SEQUENCE [LARGE SCALE GENOMIC DNA]</scope>
    <source>
        <strain evidence="11 12">CCMP2467</strain>
    </source>
</reference>
<dbReference type="GO" id="GO:0031418">
    <property type="term" value="F:L-ascorbic acid binding"/>
    <property type="evidence" value="ECO:0007669"/>
    <property type="project" value="UniProtKB-KW"/>
</dbReference>
<name>A0A1Q9EVL4_SYMMI</name>
<dbReference type="InterPro" id="IPR006620">
    <property type="entry name" value="Pro_4_hyd_alph"/>
</dbReference>
<evidence type="ECO:0000256" key="7">
    <source>
        <dbReference type="ARBA" id="ARBA00023004"/>
    </source>
</evidence>
<keyword evidence="5" id="KW-0223">Dioxygenase</keyword>
<feature type="domain" description="Fe2OG dioxygenase" evidence="10">
    <location>
        <begin position="119"/>
        <end position="229"/>
    </location>
</feature>
<evidence type="ECO:0000256" key="1">
    <source>
        <dbReference type="ARBA" id="ARBA00001961"/>
    </source>
</evidence>
<evidence type="ECO:0000256" key="4">
    <source>
        <dbReference type="ARBA" id="ARBA00022896"/>
    </source>
</evidence>
<dbReference type="EMBL" id="LSRX01000059">
    <property type="protein sequence ID" value="OLQ11413.1"/>
    <property type="molecule type" value="Genomic_DNA"/>
</dbReference>
<evidence type="ECO:0000256" key="6">
    <source>
        <dbReference type="ARBA" id="ARBA00023002"/>
    </source>
</evidence>
<keyword evidence="3" id="KW-0479">Metal-binding</keyword>
<comment type="cofactor">
    <cofactor evidence="1">
        <name>L-ascorbate</name>
        <dbReference type="ChEBI" id="CHEBI:38290"/>
    </cofactor>
</comment>
<dbReference type="InterPro" id="IPR019601">
    <property type="entry name" value="Oxoglutarate/Fe-dep_Oase_C"/>
</dbReference>
<evidence type="ECO:0000256" key="9">
    <source>
        <dbReference type="SAM" id="MobiDB-lite"/>
    </source>
</evidence>
<dbReference type="AlphaFoldDB" id="A0A1Q9EVL4"/>
<evidence type="ECO:0000256" key="5">
    <source>
        <dbReference type="ARBA" id="ARBA00022964"/>
    </source>
</evidence>
<evidence type="ECO:0000256" key="8">
    <source>
        <dbReference type="ARBA" id="ARBA00047444"/>
    </source>
</evidence>
<dbReference type="GO" id="GO:0031543">
    <property type="term" value="F:peptidyl-proline dioxygenase activity"/>
    <property type="evidence" value="ECO:0007669"/>
    <property type="project" value="UniProtKB-ARBA"/>
</dbReference>
<dbReference type="PANTHER" id="PTHR12117:SF0">
    <property type="entry name" value="PROLYL 3-HYDROXYLASE OGFOD1"/>
    <property type="match status" value="1"/>
</dbReference>
<keyword evidence="6" id="KW-0560">Oxidoreductase</keyword>
<evidence type="ECO:0000313" key="11">
    <source>
        <dbReference type="EMBL" id="OLQ11413.1"/>
    </source>
</evidence>
<accession>A0A1Q9EVL4</accession>
<dbReference type="Pfam" id="PF10637">
    <property type="entry name" value="Ofd1_CTDD"/>
    <property type="match status" value="1"/>
</dbReference>
<keyword evidence="12" id="KW-1185">Reference proteome</keyword>
<comment type="catalytic activity">
    <reaction evidence="8">
        <text>[ribosomal protein uS12]-L-proline + 2-oxoglutarate + O2 = [ribosomal protein uS12]-(3S)-3-hydroxy-L-proline + succinate + CO2</text>
        <dbReference type="Rhea" id="RHEA:54156"/>
        <dbReference type="Rhea" id="RHEA-COMP:13816"/>
        <dbReference type="Rhea" id="RHEA-COMP:13818"/>
        <dbReference type="ChEBI" id="CHEBI:15379"/>
        <dbReference type="ChEBI" id="CHEBI:16526"/>
        <dbReference type="ChEBI" id="CHEBI:16810"/>
        <dbReference type="ChEBI" id="CHEBI:30031"/>
        <dbReference type="ChEBI" id="CHEBI:50342"/>
        <dbReference type="ChEBI" id="CHEBI:85428"/>
    </reaction>
</comment>
<dbReference type="InterPro" id="IPR043044">
    <property type="entry name" value="TPA1/Ofd1_C"/>
</dbReference>
<keyword evidence="7" id="KW-0408">Iron</keyword>
<gene>
    <name evidence="11" type="primary">ofd1</name>
    <name evidence="11" type="ORF">AK812_SmicGene4740</name>
</gene>
<sequence>MHFADEWNSGSRRQELRKEFEGGQPFPHLVLRPFLGEAGLRAVREELEKVDATEKETDLFRFFQTEDFAARLSKAATEESSPKKRRIEKKSSALESIARLFGSQDYRSLIQEITGCGELSERVDLATQVYTKGSHLLCHDDVIGTRKVSFIYYMTDPEEEWSKEEGGALELFPSNPARKGTPASIPTKELLPMSDSLAIFLVEPGVSFHAVREVRGDRARVSLQGWLHAPSLEETRNFGQRDLATLQQILDTRAGAGKVEPEEVEEPLADLGELTQEDWKLLSKWLAPSYCDPKQLQAVAGEFSESSYAVLAEFLRPDLAKEVSEDLEAVDAADGFEPDAEETVPKYDTGLCDGWELVGPPHLRRFLRYGGCQEGSKEATPHARLGKTMASLAEELFASDSFLRWLRACTGLDPRSRGRPQVRRFRPGMDYTVAAKAAGQEEEAAELDAILTFALGDSSCEKSQAEDLKGAASEQWASEEVGGFECYLAADEDEETVEAQEVYRGADTDGPLVNLPAVPNALCLVMRDSKTLRFLKYLSRDAPSSRADISASYRVDAPESSEEEDEGVGEDAAA</sequence>
<evidence type="ECO:0000313" key="12">
    <source>
        <dbReference type="Proteomes" id="UP000186817"/>
    </source>
</evidence>
<dbReference type="GO" id="GO:0005506">
    <property type="term" value="F:iron ion binding"/>
    <property type="evidence" value="ECO:0007669"/>
    <property type="project" value="InterPro"/>
</dbReference>
<organism evidence="11 12">
    <name type="scientific">Symbiodinium microadriaticum</name>
    <name type="common">Dinoflagellate</name>
    <name type="synonym">Zooxanthella microadriatica</name>
    <dbReference type="NCBI Taxonomy" id="2951"/>
    <lineage>
        <taxon>Eukaryota</taxon>
        <taxon>Sar</taxon>
        <taxon>Alveolata</taxon>
        <taxon>Dinophyceae</taxon>
        <taxon>Suessiales</taxon>
        <taxon>Symbiodiniaceae</taxon>
        <taxon>Symbiodinium</taxon>
    </lineage>
</organism>
<dbReference type="OrthoDB" id="430076at2759"/>
<dbReference type="SMART" id="SM00702">
    <property type="entry name" value="P4Hc"/>
    <property type="match status" value="1"/>
</dbReference>
<keyword evidence="4" id="KW-0847">Vitamin C</keyword>
<dbReference type="PANTHER" id="PTHR12117">
    <property type="entry name" value="HISTONE ACETYLTRANSFERASE COMPLEX"/>
    <property type="match status" value="1"/>
</dbReference>
<comment type="similarity">
    <text evidence="2">Belongs to the TPA1 family.</text>
</comment>
<evidence type="ECO:0000256" key="2">
    <source>
        <dbReference type="ARBA" id="ARBA00007443"/>
    </source>
</evidence>
<dbReference type="InterPro" id="IPR051842">
    <property type="entry name" value="uS12_prolyl_hydroxylase"/>
</dbReference>
<dbReference type="Proteomes" id="UP000186817">
    <property type="component" value="Unassembled WGS sequence"/>
</dbReference>
<dbReference type="InterPro" id="IPR039558">
    <property type="entry name" value="TPA1/OFD1_N"/>
</dbReference>
<proteinExistence type="inferred from homology"/>
<evidence type="ECO:0000259" key="10">
    <source>
        <dbReference type="PROSITE" id="PS51471"/>
    </source>
</evidence>
<dbReference type="InterPro" id="IPR005123">
    <property type="entry name" value="Oxoglu/Fe-dep_dioxygenase_dom"/>
</dbReference>
<feature type="compositionally biased region" description="Acidic residues" evidence="9">
    <location>
        <begin position="559"/>
        <end position="574"/>
    </location>
</feature>
<feature type="region of interest" description="Disordered" evidence="9">
    <location>
        <begin position="542"/>
        <end position="574"/>
    </location>
</feature>
<evidence type="ECO:0000256" key="3">
    <source>
        <dbReference type="ARBA" id="ARBA00022723"/>
    </source>
</evidence>
<comment type="caution">
    <text evidence="11">The sequence shown here is derived from an EMBL/GenBank/DDBJ whole genome shotgun (WGS) entry which is preliminary data.</text>
</comment>
<protein>
    <submittedName>
        <fullName evidence="11">Prolyl 3,4-dihydroxylase ofd1</fullName>
    </submittedName>
</protein>